<name>A0AAU9I9F1_9CILI</name>
<proteinExistence type="predicted"/>
<dbReference type="AlphaFoldDB" id="A0AAU9I9F1"/>
<feature type="region of interest" description="Disordered" evidence="2">
    <location>
        <begin position="324"/>
        <end position="347"/>
    </location>
</feature>
<evidence type="ECO:0000256" key="2">
    <source>
        <dbReference type="SAM" id="MobiDB-lite"/>
    </source>
</evidence>
<feature type="coiled-coil region" evidence="1">
    <location>
        <begin position="695"/>
        <end position="722"/>
    </location>
</feature>
<dbReference type="EMBL" id="CAJZBQ010000003">
    <property type="protein sequence ID" value="CAG9310877.1"/>
    <property type="molecule type" value="Genomic_DNA"/>
</dbReference>
<gene>
    <name evidence="3" type="ORF">BSTOLATCC_MIC2591</name>
</gene>
<evidence type="ECO:0000313" key="4">
    <source>
        <dbReference type="Proteomes" id="UP001162131"/>
    </source>
</evidence>
<sequence>MSTLQLLKQKNNSKTSAAKDQWGPPRSRSSSSQALKTNRIRYALQDETKSSIESQNSLKALKLPPLPVAEISSKPSFISEDDPSKLASTSESDLENIKNSLESEWSTRNIPEDLRIPYRESIFQLPRHKAHLIISKEIYDLSKSKALIQIAIRAVIAREESLKNIHEMDEFLQNSGNWESITDVQLETAELLHGHRMLTLSAVESIIRWRESLYAASLINQVEKPKKIPFIWNGENYIKKMKADMDFLKSSSYSKVFNFEDGADPLLVRPSKIEKKEKVNKRNTNYFIDQGQVFVPLPSSLQKRVQAAEEAIFGEDIEKIPEESPSIYMSRTSSSSDLSDKLSNSPQMTHSKVLKTIVEEIIEEEIDEKLEDTVREAKQEEEIKNQKINLTKMIFDDILNEVIEKECPIIAENEIKNKKDVNEKLKGYYVSSFIEDEIIKNLREIAKAEIEAAKKKQKENKLVSEDVFEKLLIILIREVVELEVDREKKMANNTKLAKNIVGSLVDECVERLLKEFADTAINDAKKVFEKDLNDMNSKIALIIANQLIDEIVLNNEDFGINSISESALQEMKQNHKEKIEQFNSNLALLIYNEIVDSLINGNSDLNMHKIAEIALKSTEKESAKMIEDISLIIYNELFDYLIYQYSEFNLSNIAEMTVDEIKKKIKETKDKELQGLANVIYGSLLDEHIADTNLNRLSNKEIRLEEQRARDLKARSEVIEELGLDFAYQEDFQDLSNVEFRPIGVPEIMIISVLDEYYRFIPEICKPSLPTIMQLLNEITRGINPCWYWALKENRILGLIVYTQDCIGQLESNLIIHHFSCLNWEAYPGLLEATKKFLFSNDKFDEIRVNLIAGEIQEVPLDVKRIFSKGKFKWKANSETEDKYDIAIMGITRANTNIILTPRKTQNQTIRVVSGCCIEIDNETNGLNLEIGEESMQIGNRQCLINSILGLMGQLVKNQIKVSQLGLSNLHNDISNILEYASSSESFNFPYMSSIIATNKIEASEFIQKNKMMLPTPRGKSSISCLDISFRWPSCTFIHQKVFENDYHFMRFKSNKLSCARVNDFMIFKVPTEFSNLFTFFITTNDDLKQDLASEIYKRKNDIFYKANSILKQVVNFEPIEELRLPCFNKDLYHKLSWVKGYEILPQKDETGIQKIASCNECVKLEMRNYSQFEGILRINPHTGYIIDQDFIFGIMHKKVDMVLDIPLFVCLIEKCNWIAC</sequence>
<keyword evidence="1" id="KW-0175">Coiled coil</keyword>
<protein>
    <submittedName>
        <fullName evidence="3">Uncharacterized protein</fullName>
    </submittedName>
</protein>
<dbReference type="Proteomes" id="UP001162131">
    <property type="component" value="Unassembled WGS sequence"/>
</dbReference>
<organism evidence="3 4">
    <name type="scientific">Blepharisma stoltei</name>
    <dbReference type="NCBI Taxonomy" id="1481888"/>
    <lineage>
        <taxon>Eukaryota</taxon>
        <taxon>Sar</taxon>
        <taxon>Alveolata</taxon>
        <taxon>Ciliophora</taxon>
        <taxon>Postciliodesmatophora</taxon>
        <taxon>Heterotrichea</taxon>
        <taxon>Heterotrichida</taxon>
        <taxon>Blepharismidae</taxon>
        <taxon>Blepharisma</taxon>
    </lineage>
</organism>
<comment type="caution">
    <text evidence="3">The sequence shown here is derived from an EMBL/GenBank/DDBJ whole genome shotgun (WGS) entry which is preliminary data.</text>
</comment>
<feature type="compositionally biased region" description="Low complexity" evidence="2">
    <location>
        <begin position="330"/>
        <end position="345"/>
    </location>
</feature>
<feature type="region of interest" description="Disordered" evidence="2">
    <location>
        <begin position="74"/>
        <end position="93"/>
    </location>
</feature>
<keyword evidence="4" id="KW-1185">Reference proteome</keyword>
<evidence type="ECO:0000313" key="3">
    <source>
        <dbReference type="EMBL" id="CAG9310877.1"/>
    </source>
</evidence>
<feature type="region of interest" description="Disordered" evidence="2">
    <location>
        <begin position="1"/>
        <end position="36"/>
    </location>
</feature>
<accession>A0AAU9I9F1</accession>
<evidence type="ECO:0000256" key="1">
    <source>
        <dbReference type="SAM" id="Coils"/>
    </source>
</evidence>
<feature type="compositionally biased region" description="Polar residues" evidence="2">
    <location>
        <begin position="1"/>
        <end position="18"/>
    </location>
</feature>
<feature type="compositionally biased region" description="Polar residues" evidence="2">
    <location>
        <begin position="27"/>
        <end position="36"/>
    </location>
</feature>
<reference evidence="3" key="1">
    <citation type="submission" date="2021-09" db="EMBL/GenBank/DDBJ databases">
        <authorList>
            <consortium name="AG Swart"/>
            <person name="Singh M."/>
            <person name="Singh A."/>
            <person name="Seah K."/>
            <person name="Emmerich C."/>
        </authorList>
    </citation>
    <scope>NUCLEOTIDE SEQUENCE</scope>
    <source>
        <strain evidence="3">ATCC30299</strain>
    </source>
</reference>